<comment type="similarity">
    <text evidence="2">Belongs to the CitM (TC 2.A.11) transporter family.</text>
</comment>
<feature type="transmembrane region" description="Helical" evidence="8">
    <location>
        <begin position="176"/>
        <end position="200"/>
    </location>
</feature>
<dbReference type="PANTHER" id="PTHR43568:SF1">
    <property type="entry name" value="P PROTEIN"/>
    <property type="match status" value="1"/>
</dbReference>
<gene>
    <name evidence="10" type="ORF">PPG34_03135</name>
</gene>
<dbReference type="CDD" id="cd01116">
    <property type="entry name" value="P_permease"/>
    <property type="match status" value="1"/>
</dbReference>
<feature type="transmembrane region" description="Helical" evidence="8">
    <location>
        <begin position="376"/>
        <end position="405"/>
    </location>
</feature>
<dbReference type="RefSeq" id="WP_313831682.1">
    <property type="nucleotide sequence ID" value="NZ_JAQOUE010000001.1"/>
</dbReference>
<keyword evidence="3" id="KW-0813">Transport</keyword>
<evidence type="ECO:0000256" key="1">
    <source>
        <dbReference type="ARBA" id="ARBA00004651"/>
    </source>
</evidence>
<evidence type="ECO:0000256" key="6">
    <source>
        <dbReference type="ARBA" id="ARBA00022989"/>
    </source>
</evidence>
<keyword evidence="6 8" id="KW-1133">Transmembrane helix</keyword>
<evidence type="ECO:0000256" key="7">
    <source>
        <dbReference type="ARBA" id="ARBA00023136"/>
    </source>
</evidence>
<comment type="caution">
    <text evidence="10">The sequence shown here is derived from an EMBL/GenBank/DDBJ whole genome shotgun (WGS) entry which is preliminary data.</text>
</comment>
<comment type="subcellular location">
    <subcellularLocation>
        <location evidence="1">Cell membrane</location>
        <topology evidence="1">Multi-pass membrane protein</topology>
    </subcellularLocation>
</comment>
<reference evidence="10 11" key="1">
    <citation type="journal article" date="2023" name="ISME J.">
        <title>Cultivation and genomic characterization of novel and ubiquitous marine nitrite-oxidizing bacteria from the Nitrospirales.</title>
        <authorList>
            <person name="Mueller A.J."/>
            <person name="Daebeler A."/>
            <person name="Herbold C.W."/>
            <person name="Kirkegaard R.H."/>
            <person name="Daims H."/>
        </authorList>
    </citation>
    <scope>NUCLEOTIDE SEQUENCE [LARGE SCALE GENOMIC DNA]</scope>
    <source>
        <strain evidence="10 11">EB</strain>
    </source>
</reference>
<evidence type="ECO:0000256" key="2">
    <source>
        <dbReference type="ARBA" id="ARBA00009843"/>
    </source>
</evidence>
<sequence>MSETGGSHLLLATSILLVTYAVIISERFNRAIVALIGASLVIGLGVLSQEEAIRGIDFNTLGLLVGMMVLVGITKESGVFQFLAIRAAKFARGKPWGILVMLSIVTAILSAFLDNVTTVLLVAPVTLLIADELKINPYPLLFAEINASNTGGTATLIGDPPNIMIGSATGLTFNEFAINLSPVALMVFGATLIPLWWIYGKTLTASPEAQNRIMAFDEYQAIRDVFLLKQCLAVFGLVIIGFIFAHPLHLEPATIALGGAALLLLLVTFPLDPEKAGHKVHLLFGQVEWITIFFFCGLFIIVAGVEHAGLLKKLADWTLALTSGDFTVTLLAILWVSAVLSAIVDNIPFVATMIPMIKDMLPIFEQSGVSADQVVGLWWALSLGACLGGNGSLIGASANLIVAGIAERNGVPFRFMAFLRVAFPLMILQVLIASVYVWWRYA</sequence>
<feature type="transmembrane region" description="Helical" evidence="8">
    <location>
        <begin position="252"/>
        <end position="271"/>
    </location>
</feature>
<feature type="transmembrane region" description="Helical" evidence="8">
    <location>
        <begin position="417"/>
        <end position="439"/>
    </location>
</feature>
<accession>A0ABU3K4K3</accession>
<dbReference type="Pfam" id="PF03600">
    <property type="entry name" value="CitMHS"/>
    <property type="match status" value="1"/>
</dbReference>
<keyword evidence="11" id="KW-1185">Reference proteome</keyword>
<dbReference type="InterPro" id="IPR051475">
    <property type="entry name" value="Diverse_Ion_Transporter"/>
</dbReference>
<dbReference type="Proteomes" id="UP001250932">
    <property type="component" value="Unassembled WGS sequence"/>
</dbReference>
<feature type="transmembrane region" description="Helical" evidence="8">
    <location>
        <begin position="6"/>
        <end position="24"/>
    </location>
</feature>
<organism evidence="10 11">
    <name type="scientific">Candidatus Nitronereus thalassa</name>
    <dbReference type="NCBI Taxonomy" id="3020898"/>
    <lineage>
        <taxon>Bacteria</taxon>
        <taxon>Pseudomonadati</taxon>
        <taxon>Nitrospirota</taxon>
        <taxon>Nitrospiria</taxon>
        <taxon>Nitrospirales</taxon>
        <taxon>Nitrospiraceae</taxon>
        <taxon>Candidatus Nitronereus</taxon>
    </lineage>
</organism>
<protein>
    <submittedName>
        <fullName evidence="10">ArsB/NhaD family transporter</fullName>
    </submittedName>
</protein>
<keyword evidence="4" id="KW-1003">Cell membrane</keyword>
<evidence type="ECO:0000259" key="9">
    <source>
        <dbReference type="Pfam" id="PF03600"/>
    </source>
</evidence>
<feature type="transmembrane region" description="Helical" evidence="8">
    <location>
        <begin position="221"/>
        <end position="246"/>
    </location>
</feature>
<dbReference type="PANTHER" id="PTHR43568">
    <property type="entry name" value="P PROTEIN"/>
    <property type="match status" value="1"/>
</dbReference>
<dbReference type="InterPro" id="IPR000802">
    <property type="entry name" value="Arsenical_pump_ArsB"/>
</dbReference>
<feature type="domain" description="Citrate transporter-like" evidence="9">
    <location>
        <begin position="20"/>
        <end position="384"/>
    </location>
</feature>
<evidence type="ECO:0000256" key="5">
    <source>
        <dbReference type="ARBA" id="ARBA00022692"/>
    </source>
</evidence>
<evidence type="ECO:0000256" key="8">
    <source>
        <dbReference type="SAM" id="Phobius"/>
    </source>
</evidence>
<keyword evidence="7 8" id="KW-0472">Membrane</keyword>
<evidence type="ECO:0000256" key="3">
    <source>
        <dbReference type="ARBA" id="ARBA00022448"/>
    </source>
</evidence>
<evidence type="ECO:0000313" key="10">
    <source>
        <dbReference type="EMBL" id="MDT7041327.1"/>
    </source>
</evidence>
<feature type="transmembrane region" description="Helical" evidence="8">
    <location>
        <begin position="31"/>
        <end position="49"/>
    </location>
</feature>
<evidence type="ECO:0000313" key="11">
    <source>
        <dbReference type="Proteomes" id="UP001250932"/>
    </source>
</evidence>
<dbReference type="EMBL" id="JAQOUE010000001">
    <property type="protein sequence ID" value="MDT7041327.1"/>
    <property type="molecule type" value="Genomic_DNA"/>
</dbReference>
<feature type="transmembrane region" description="Helical" evidence="8">
    <location>
        <begin position="96"/>
        <end position="113"/>
    </location>
</feature>
<name>A0ABU3K4K3_9BACT</name>
<keyword evidence="5 8" id="KW-0812">Transmembrane</keyword>
<feature type="transmembrane region" description="Helical" evidence="8">
    <location>
        <begin position="61"/>
        <end position="84"/>
    </location>
</feature>
<feature type="transmembrane region" description="Helical" evidence="8">
    <location>
        <begin position="283"/>
        <end position="305"/>
    </location>
</feature>
<dbReference type="InterPro" id="IPR004680">
    <property type="entry name" value="Cit_transptr-like_dom"/>
</dbReference>
<evidence type="ECO:0000256" key="4">
    <source>
        <dbReference type="ARBA" id="ARBA00022475"/>
    </source>
</evidence>
<proteinExistence type="inferred from homology"/>
<dbReference type="PRINTS" id="PR00758">
    <property type="entry name" value="ARSENICPUMP"/>
</dbReference>